<dbReference type="Proteomes" id="UP000504609">
    <property type="component" value="Unplaced"/>
</dbReference>
<dbReference type="Pfam" id="PF14009">
    <property type="entry name" value="PADRE"/>
    <property type="match status" value="1"/>
</dbReference>
<accession>A0A6J1FVY0</accession>
<organism evidence="1 2">
    <name type="scientific">Cucurbita moschata</name>
    <name type="common">Winter crookneck squash</name>
    <name type="synonym">Cucurbita pepo var. moschata</name>
    <dbReference type="NCBI Taxonomy" id="3662"/>
    <lineage>
        <taxon>Eukaryota</taxon>
        <taxon>Viridiplantae</taxon>
        <taxon>Streptophyta</taxon>
        <taxon>Embryophyta</taxon>
        <taxon>Tracheophyta</taxon>
        <taxon>Spermatophyta</taxon>
        <taxon>Magnoliopsida</taxon>
        <taxon>eudicotyledons</taxon>
        <taxon>Gunneridae</taxon>
        <taxon>Pentapetalae</taxon>
        <taxon>rosids</taxon>
        <taxon>fabids</taxon>
        <taxon>Cucurbitales</taxon>
        <taxon>Cucurbitaceae</taxon>
        <taxon>Cucurbiteae</taxon>
        <taxon>Cucurbita</taxon>
    </lineage>
</organism>
<sequence length="134" mass="14465">MGVCASSQHSSPSLTNWPFTAKIIHIDGRLQELRHPVKASHILNQNPNCFLCSSESMKINSIVPQISSDRELELGEIYFLIPLAKSDLPISLTILCALAAKANVALASSKKAYPSMKAAPAAVAYRIRAPGTSY</sequence>
<protein>
    <submittedName>
        <fullName evidence="2">Uncharacterized protein LOC111448604</fullName>
    </submittedName>
</protein>
<reference evidence="2" key="1">
    <citation type="submission" date="2025-08" db="UniProtKB">
        <authorList>
            <consortium name="RefSeq"/>
        </authorList>
    </citation>
    <scope>IDENTIFICATION</scope>
    <source>
        <tissue evidence="2">Young leaves</tissue>
    </source>
</reference>
<dbReference type="KEGG" id="cmos:111448604"/>
<dbReference type="PANTHER" id="PTHR33052">
    <property type="entry name" value="DUF4228 DOMAIN PROTEIN-RELATED"/>
    <property type="match status" value="1"/>
</dbReference>
<name>A0A6J1FVY0_CUCMO</name>
<evidence type="ECO:0000313" key="1">
    <source>
        <dbReference type="Proteomes" id="UP000504609"/>
    </source>
</evidence>
<gene>
    <name evidence="2" type="primary">LOC111448604</name>
</gene>
<evidence type="ECO:0000313" key="2">
    <source>
        <dbReference type="RefSeq" id="XP_022944054.1"/>
    </source>
</evidence>
<dbReference type="GeneID" id="111448604"/>
<dbReference type="AlphaFoldDB" id="A0A6J1FVY0"/>
<dbReference type="InterPro" id="IPR025322">
    <property type="entry name" value="PADRE_dom"/>
</dbReference>
<keyword evidence="1" id="KW-1185">Reference proteome</keyword>
<dbReference type="RefSeq" id="XP_022944054.1">
    <property type="nucleotide sequence ID" value="XM_023088286.1"/>
</dbReference>
<proteinExistence type="predicted"/>